<protein>
    <recommendedName>
        <fullName evidence="12">uS12 prolyl 3,4-dihydroxylase</fullName>
    </recommendedName>
</protein>
<comment type="similarity">
    <text evidence="3">Belongs to the TPA1 family.</text>
</comment>
<reference evidence="14 15" key="1">
    <citation type="journal article" date="2023" name="Elife">
        <title>Identification of key yeast species and microbe-microbe interactions impacting larval growth of Drosophila in the wild.</title>
        <authorList>
            <person name="Mure A."/>
            <person name="Sugiura Y."/>
            <person name="Maeda R."/>
            <person name="Honda K."/>
            <person name="Sakurai N."/>
            <person name="Takahashi Y."/>
            <person name="Watada M."/>
            <person name="Katoh T."/>
            <person name="Gotoh A."/>
            <person name="Gotoh Y."/>
            <person name="Taniguchi I."/>
            <person name="Nakamura K."/>
            <person name="Hayashi T."/>
            <person name="Katayama T."/>
            <person name="Uemura T."/>
            <person name="Hattori Y."/>
        </authorList>
    </citation>
    <scope>NUCLEOTIDE SEQUENCE [LARGE SCALE GENOMIC DNA]</scope>
    <source>
        <strain evidence="14 15">SB-73</strain>
    </source>
</reference>
<sequence length="530" mass="60189">MPHSIANQANPARYLQDKLFTEDFQSSLKSKISQAKPYNYGVIDGLFKEDVLRQARDEIFENIQFTEKETDIYKLNQTGDLLNIDGLPEEEAKLLSTLHKVRDALYSKEMRDMISKVTGCGPLSASKTDLSLNNYDKGCHLLTHDDVIGDRVISFILYVLPPDYKWDPKWGGALRVYPTLREGVPDTDYCGAVPPQFNQLSFFKIVPGHSFHDVEEVYVDQPRLSIQGWYHLPQEGEEGYVETPRVDFHTEVSTMAQQSLAHYECDGYYPARDFVEASAGLSLDALKQFISSDILENVDDLRKQFTEEGILRLNDFLEPEFFAAVRSEIEELELQKCPIKKTDVPEEWGVAAPPHLRKYLYLRSNGQSTSLQMLKELFSSRAFIRLIERLTACLPEQQFVELRRFRPGIDYTLASVSGFKEDILEAVLSVTTAKFEDGVGGYDLVMGGGSDENDDPAVYRESKDEDGGVLLSALPKPNEFIIILRDPDLLRFIKYLSKNAPGSRWDVHGEYTVKPDSVNVEVDESTMRVD</sequence>
<keyword evidence="15" id="KW-1185">Reference proteome</keyword>
<keyword evidence="8" id="KW-0408">Iron</keyword>
<dbReference type="InterPro" id="IPR006620">
    <property type="entry name" value="Pro_4_hyd_alph"/>
</dbReference>
<dbReference type="GO" id="GO:0005737">
    <property type="term" value="C:cytoplasm"/>
    <property type="evidence" value="ECO:0007669"/>
    <property type="project" value="TreeGrafter"/>
</dbReference>
<dbReference type="PANTHER" id="PTHR12117:SF0">
    <property type="entry name" value="PROLYL 3-HYDROXYLASE OGFOD1"/>
    <property type="match status" value="1"/>
</dbReference>
<evidence type="ECO:0000256" key="10">
    <source>
        <dbReference type="ARBA" id="ARBA00047444"/>
    </source>
</evidence>
<keyword evidence="5" id="KW-0847">Vitamin C</keyword>
<comment type="catalytic activity">
    <reaction evidence="10">
        <text>[ribosomal protein uS12]-L-proline + 2-oxoglutarate + O2 = [ribosomal protein uS12]-(3S)-3-hydroxy-L-proline + succinate + CO2</text>
        <dbReference type="Rhea" id="RHEA:54156"/>
        <dbReference type="Rhea" id="RHEA-COMP:13816"/>
        <dbReference type="Rhea" id="RHEA-COMP:13818"/>
        <dbReference type="ChEBI" id="CHEBI:15379"/>
        <dbReference type="ChEBI" id="CHEBI:16526"/>
        <dbReference type="ChEBI" id="CHEBI:16810"/>
        <dbReference type="ChEBI" id="CHEBI:30031"/>
        <dbReference type="ChEBI" id="CHEBI:50342"/>
        <dbReference type="ChEBI" id="CHEBI:85428"/>
    </reaction>
</comment>
<dbReference type="GO" id="GO:0005634">
    <property type="term" value="C:nucleus"/>
    <property type="evidence" value="ECO:0007669"/>
    <property type="project" value="UniProtKB-SubCell"/>
</dbReference>
<dbReference type="GO" id="GO:0010604">
    <property type="term" value="P:positive regulation of macromolecule metabolic process"/>
    <property type="evidence" value="ECO:0007669"/>
    <property type="project" value="UniProtKB-ARBA"/>
</dbReference>
<evidence type="ECO:0000256" key="12">
    <source>
        <dbReference type="ARBA" id="ARBA00081607"/>
    </source>
</evidence>
<dbReference type="SMART" id="SM00702">
    <property type="entry name" value="P4Hc"/>
    <property type="match status" value="1"/>
</dbReference>
<dbReference type="InterPro" id="IPR043044">
    <property type="entry name" value="TPA1/Ofd1_C"/>
</dbReference>
<evidence type="ECO:0000256" key="8">
    <source>
        <dbReference type="ARBA" id="ARBA00023004"/>
    </source>
</evidence>
<comment type="catalytic activity">
    <reaction evidence="11">
        <text>[ribosomal protein uS12]-(3S)-3-hydroxy-L-proline + 2-oxoglutarate + O2 = [ribosomal protein uS12]-(3S)-3,4-dihydroxy-L-proline + succinate + CO2</text>
        <dbReference type="Rhea" id="RHEA:54160"/>
        <dbReference type="Rhea" id="RHEA-COMP:13817"/>
        <dbReference type="Rhea" id="RHEA-COMP:13818"/>
        <dbReference type="ChEBI" id="CHEBI:15379"/>
        <dbReference type="ChEBI" id="CHEBI:16526"/>
        <dbReference type="ChEBI" id="CHEBI:16810"/>
        <dbReference type="ChEBI" id="CHEBI:30031"/>
        <dbReference type="ChEBI" id="CHEBI:85428"/>
        <dbReference type="ChEBI" id="CHEBI:138052"/>
    </reaction>
</comment>
<dbReference type="PANTHER" id="PTHR12117">
    <property type="entry name" value="HISTONE ACETYLTRANSFERASE COMPLEX"/>
    <property type="match status" value="1"/>
</dbReference>
<dbReference type="FunFam" id="2.60.120.620:FF:000014">
    <property type="entry name" value="Prolyl 3,4-dihydroxylase TPA1"/>
    <property type="match status" value="1"/>
</dbReference>
<comment type="subcellular location">
    <subcellularLocation>
        <location evidence="2">Nucleus</location>
    </subcellularLocation>
</comment>
<gene>
    <name evidence="14" type="ORF">DASB73_029400</name>
</gene>
<dbReference type="Pfam" id="PF13661">
    <property type="entry name" value="2OG-FeII_Oxy_4"/>
    <property type="match status" value="1"/>
</dbReference>
<comment type="cofactor">
    <cofactor evidence="1">
        <name>L-ascorbate</name>
        <dbReference type="ChEBI" id="CHEBI:38290"/>
    </cofactor>
</comment>
<evidence type="ECO:0000256" key="3">
    <source>
        <dbReference type="ARBA" id="ARBA00007443"/>
    </source>
</evidence>
<dbReference type="GO" id="GO:0006449">
    <property type="term" value="P:regulation of translational termination"/>
    <property type="evidence" value="ECO:0007669"/>
    <property type="project" value="TreeGrafter"/>
</dbReference>
<dbReference type="PROSITE" id="PS51471">
    <property type="entry name" value="FE2OG_OXY"/>
    <property type="match status" value="1"/>
</dbReference>
<evidence type="ECO:0000259" key="13">
    <source>
        <dbReference type="PROSITE" id="PS51471"/>
    </source>
</evidence>
<evidence type="ECO:0000256" key="9">
    <source>
        <dbReference type="ARBA" id="ARBA00023242"/>
    </source>
</evidence>
<keyword evidence="7" id="KW-0560">Oxidoreductase</keyword>
<comment type="caution">
    <text evidence="14">The sequence shown here is derived from an EMBL/GenBank/DDBJ whole genome shotgun (WGS) entry which is preliminary data.</text>
</comment>
<dbReference type="InterPro" id="IPR051842">
    <property type="entry name" value="uS12_prolyl_hydroxylase"/>
</dbReference>
<dbReference type="InterPro" id="IPR019601">
    <property type="entry name" value="Oxoglutarate/Fe-dep_Oase_C"/>
</dbReference>
<name>A0AAV5RL64_STABA</name>
<accession>A0AAV5RL64</accession>
<evidence type="ECO:0000256" key="11">
    <source>
        <dbReference type="ARBA" id="ARBA00051966"/>
    </source>
</evidence>
<keyword evidence="4" id="KW-0479">Metal-binding</keyword>
<organism evidence="14 15">
    <name type="scientific">Starmerella bacillaris</name>
    <name type="common">Yeast</name>
    <name type="synonym">Candida zemplinina</name>
    <dbReference type="NCBI Taxonomy" id="1247836"/>
    <lineage>
        <taxon>Eukaryota</taxon>
        <taxon>Fungi</taxon>
        <taxon>Dikarya</taxon>
        <taxon>Ascomycota</taxon>
        <taxon>Saccharomycotina</taxon>
        <taxon>Dipodascomycetes</taxon>
        <taxon>Dipodascales</taxon>
        <taxon>Trichomonascaceae</taxon>
        <taxon>Starmerella</taxon>
    </lineage>
</organism>
<keyword evidence="6" id="KW-0223">Dioxygenase</keyword>
<evidence type="ECO:0000256" key="7">
    <source>
        <dbReference type="ARBA" id="ARBA00023002"/>
    </source>
</evidence>
<dbReference type="Gene3D" id="2.60.120.620">
    <property type="entry name" value="q2cbj1_9rhob like domain"/>
    <property type="match status" value="1"/>
</dbReference>
<dbReference type="GO" id="GO:0005506">
    <property type="term" value="F:iron ion binding"/>
    <property type="evidence" value="ECO:0007669"/>
    <property type="project" value="InterPro"/>
</dbReference>
<evidence type="ECO:0000256" key="4">
    <source>
        <dbReference type="ARBA" id="ARBA00022723"/>
    </source>
</evidence>
<dbReference type="Pfam" id="PF10637">
    <property type="entry name" value="Ofd1_CTDD"/>
    <property type="match status" value="1"/>
</dbReference>
<dbReference type="GO" id="GO:0031418">
    <property type="term" value="F:L-ascorbic acid binding"/>
    <property type="evidence" value="ECO:0007669"/>
    <property type="project" value="UniProtKB-KW"/>
</dbReference>
<dbReference type="GO" id="GO:0031543">
    <property type="term" value="F:peptidyl-proline dioxygenase activity"/>
    <property type="evidence" value="ECO:0007669"/>
    <property type="project" value="UniProtKB-ARBA"/>
</dbReference>
<dbReference type="Proteomes" id="UP001362899">
    <property type="component" value="Unassembled WGS sequence"/>
</dbReference>
<dbReference type="AlphaFoldDB" id="A0AAV5RL64"/>
<dbReference type="GO" id="GO:0009896">
    <property type="term" value="P:positive regulation of catabolic process"/>
    <property type="evidence" value="ECO:0007669"/>
    <property type="project" value="UniProtKB-ARBA"/>
</dbReference>
<evidence type="ECO:0000313" key="15">
    <source>
        <dbReference type="Proteomes" id="UP001362899"/>
    </source>
</evidence>
<feature type="domain" description="Fe2OG dioxygenase" evidence="13">
    <location>
        <begin position="126"/>
        <end position="232"/>
    </location>
</feature>
<keyword evidence="9" id="KW-0539">Nucleus</keyword>
<evidence type="ECO:0000256" key="1">
    <source>
        <dbReference type="ARBA" id="ARBA00001961"/>
    </source>
</evidence>
<dbReference type="EMBL" id="BTGC01000008">
    <property type="protein sequence ID" value="GMM51977.1"/>
    <property type="molecule type" value="Genomic_DNA"/>
</dbReference>
<dbReference type="InterPro" id="IPR005123">
    <property type="entry name" value="Oxoglu/Fe-dep_dioxygenase_dom"/>
</dbReference>
<evidence type="ECO:0000256" key="6">
    <source>
        <dbReference type="ARBA" id="ARBA00022964"/>
    </source>
</evidence>
<evidence type="ECO:0000313" key="14">
    <source>
        <dbReference type="EMBL" id="GMM51977.1"/>
    </source>
</evidence>
<evidence type="ECO:0000256" key="2">
    <source>
        <dbReference type="ARBA" id="ARBA00004123"/>
    </source>
</evidence>
<dbReference type="InterPro" id="IPR039558">
    <property type="entry name" value="TPA1/OFD1_N"/>
</dbReference>
<evidence type="ECO:0000256" key="5">
    <source>
        <dbReference type="ARBA" id="ARBA00022896"/>
    </source>
</evidence>
<dbReference type="Gene3D" id="3.60.130.20">
    <property type="entry name" value="Oxoglutarate/iron-dependent oxygenase, C-terminal degradation domain"/>
    <property type="match status" value="1"/>
</dbReference>
<proteinExistence type="inferred from homology"/>